<dbReference type="Gene3D" id="2.130.10.10">
    <property type="entry name" value="YVTN repeat-like/Quinoprotein amine dehydrogenase"/>
    <property type="match status" value="2"/>
</dbReference>
<dbReference type="Proteomes" id="UP000002071">
    <property type="component" value="Chromosome"/>
</dbReference>
<reference evidence="2 3" key="1">
    <citation type="journal article" date="2009" name="Stand. Genomic Sci.">
        <title>Complete genome sequence of Halorhabdus utahensis type strain (AX-2).</title>
        <authorList>
            <person name="Anderson I."/>
            <person name="Tindall B.J."/>
            <person name="Pomrenke H."/>
            <person name="Goker M."/>
            <person name="Lapidus A."/>
            <person name="Nolan M."/>
            <person name="Copeland A."/>
            <person name="Glavina Del Rio T."/>
            <person name="Chen F."/>
            <person name="Tice H."/>
            <person name="Cheng J.F."/>
            <person name="Lucas S."/>
            <person name="Chertkov O."/>
            <person name="Bruce D."/>
            <person name="Brettin T."/>
            <person name="Detter J.C."/>
            <person name="Han C."/>
            <person name="Goodwin L."/>
            <person name="Land M."/>
            <person name="Hauser L."/>
            <person name="Chang Y.J."/>
            <person name="Jeffries C.D."/>
            <person name="Pitluck S."/>
            <person name="Pati A."/>
            <person name="Mavromatis K."/>
            <person name="Ivanova N."/>
            <person name="Ovchinnikova G."/>
            <person name="Chen A."/>
            <person name="Palaniappan K."/>
            <person name="Chain P."/>
            <person name="Rohde M."/>
            <person name="Bristow J."/>
            <person name="Eisen J.A."/>
            <person name="Markowitz V."/>
            <person name="Hugenholtz P."/>
            <person name="Kyrpides N.C."/>
            <person name="Klenk H.P."/>
        </authorList>
    </citation>
    <scope>NUCLEOTIDE SEQUENCE [LARGE SCALE GENOMIC DNA]</scope>
    <source>
        <strain evidence="3">DSM 12940 / JCM 11049 / AX-2</strain>
    </source>
</reference>
<dbReference type="SUPFAM" id="SSF50998">
    <property type="entry name" value="Quinoprotein alcohol dehydrogenase-like"/>
    <property type="match status" value="1"/>
</dbReference>
<dbReference type="InterPro" id="IPR011047">
    <property type="entry name" value="Quinoprotein_ADH-like_sf"/>
</dbReference>
<dbReference type="eggNOG" id="arCOG02556">
    <property type="taxonomic scope" value="Archaea"/>
</dbReference>
<feature type="domain" description="Pyrrolo-quinoline quinone repeat" evidence="1">
    <location>
        <begin position="286"/>
        <end position="426"/>
    </location>
</feature>
<organism evidence="2 3">
    <name type="scientific">Halorhabdus utahensis (strain DSM 12940 / JCM 11049 / AX-2)</name>
    <dbReference type="NCBI Taxonomy" id="519442"/>
    <lineage>
        <taxon>Archaea</taxon>
        <taxon>Methanobacteriati</taxon>
        <taxon>Methanobacteriota</taxon>
        <taxon>Stenosarchaea group</taxon>
        <taxon>Halobacteria</taxon>
        <taxon>Halobacteriales</taxon>
        <taxon>Haloarculaceae</taxon>
        <taxon>Halorhabdus</taxon>
    </lineage>
</organism>
<sequence>MDENTAVADGVRATGSQTATLSIEARSAVNGGDSLTVTFRLTNTSASASGYILDLNLPSGWRIVSRTDDGGIWNATENKWLWQTINPDMSVGPSITLQASSGLPDGSYEVFAEAKDADGIQDSVSQTISVPEPQLSRAWSFTVPSRIQYAVPAVTAQQVFVGSLDQTVYALDRTDGSISWQFDRQGSLSDSSPTISGSRVFIGGGGGAVYALSTDTGTLEWQTKTDSAIVSSPDVDSDTVYVGSNDGTVIALAKSDGTVRWRYTAESPIYSTIEVAHSTVYASTRQGNILALDAATGGREWRFSTASTIGHASPTEENGTLYVASDELYAIDTTDGTVRWSVAYGGSPGSTPTVSNDSVYVGGADGTLSAVNANDGSVSWSETTTGAIGVKPVVSGGITLITTDSGAVSLFDATTSYQYASISLDTRIRAATIDNTGRGYIGSEEGELISLPDICIK</sequence>
<dbReference type="HOGENOM" id="CLU_598008_0_0_2"/>
<dbReference type="EMBL" id="CP001687">
    <property type="protein sequence ID" value="ACV11817.1"/>
    <property type="molecule type" value="Genomic_DNA"/>
</dbReference>
<keyword evidence="3" id="KW-1185">Reference proteome</keyword>
<dbReference type="AlphaFoldDB" id="C7NQ73"/>
<name>C7NQ73_HALUD</name>
<dbReference type="OrthoDB" id="136681at2157"/>
<accession>C7NQ73</accession>
<proteinExistence type="predicted"/>
<dbReference type="PANTHER" id="PTHR34512:SF30">
    <property type="entry name" value="OUTER MEMBRANE PROTEIN ASSEMBLY FACTOR BAMB"/>
    <property type="match status" value="1"/>
</dbReference>
<gene>
    <name evidence="2" type="ordered locus">Huta_1643</name>
</gene>
<dbReference type="KEGG" id="hut:Huta_1643"/>
<dbReference type="SMART" id="SM00564">
    <property type="entry name" value="PQQ"/>
    <property type="match status" value="6"/>
</dbReference>
<protein>
    <submittedName>
        <fullName evidence="2">Pyrrolo-quinoline quinone</fullName>
    </submittedName>
</protein>
<dbReference type="InterPro" id="IPR018391">
    <property type="entry name" value="PQQ_b-propeller_rpt"/>
</dbReference>
<dbReference type="STRING" id="519442.Huta_1643"/>
<evidence type="ECO:0000313" key="2">
    <source>
        <dbReference type="EMBL" id="ACV11817.1"/>
    </source>
</evidence>
<dbReference type="InterPro" id="IPR002372">
    <property type="entry name" value="PQQ_rpt_dom"/>
</dbReference>
<evidence type="ECO:0000313" key="3">
    <source>
        <dbReference type="Proteomes" id="UP000002071"/>
    </source>
</evidence>
<feature type="domain" description="Pyrrolo-quinoline quinone repeat" evidence="1">
    <location>
        <begin position="138"/>
        <end position="225"/>
    </location>
</feature>
<dbReference type="Pfam" id="PF13360">
    <property type="entry name" value="PQQ_2"/>
    <property type="match status" value="2"/>
</dbReference>
<dbReference type="InterPro" id="IPR015943">
    <property type="entry name" value="WD40/YVTN_repeat-like_dom_sf"/>
</dbReference>
<evidence type="ECO:0000259" key="1">
    <source>
        <dbReference type="Pfam" id="PF13360"/>
    </source>
</evidence>
<dbReference type="RefSeq" id="WP_015789390.1">
    <property type="nucleotide sequence ID" value="NC_013158.1"/>
</dbReference>
<dbReference type="GeneID" id="31401045"/>
<dbReference type="PANTHER" id="PTHR34512">
    <property type="entry name" value="CELL SURFACE PROTEIN"/>
    <property type="match status" value="1"/>
</dbReference>